<dbReference type="EC" id="2.7.13.3" evidence="6"/>
<evidence type="ECO:0000256" key="9">
    <source>
        <dbReference type="ARBA" id="ARBA00022723"/>
    </source>
</evidence>
<dbReference type="InterPro" id="IPR003594">
    <property type="entry name" value="HATPase_dom"/>
</dbReference>
<evidence type="ECO:0000256" key="13">
    <source>
        <dbReference type="ARBA" id="ARBA00023004"/>
    </source>
</evidence>
<evidence type="ECO:0000256" key="11">
    <source>
        <dbReference type="ARBA" id="ARBA00022898"/>
    </source>
</evidence>
<dbReference type="InterPro" id="IPR036890">
    <property type="entry name" value="HATPase_C_sf"/>
</dbReference>
<comment type="catalytic activity">
    <reaction evidence="1">
        <text>ATP + protein L-histidine = ADP + protein N-phospho-L-histidine.</text>
        <dbReference type="EC" id="2.7.13.3"/>
    </reaction>
</comment>
<proteinExistence type="inferred from homology"/>
<keyword evidence="11" id="KW-0663">Pyridoxal phosphate</keyword>
<evidence type="ECO:0000256" key="14">
    <source>
        <dbReference type="ARBA" id="ARBA00023012"/>
    </source>
</evidence>
<evidence type="ECO:0000256" key="2">
    <source>
        <dbReference type="ARBA" id="ARBA00003469"/>
    </source>
</evidence>
<comment type="pathway">
    <text evidence="3">Cofactor biosynthesis; thiamine diphosphate biosynthesis.</text>
</comment>
<sequence length="648" mass="72852">MRSKPTILAVAISLVCLLNITMINASATGGTLPQAAPLRPVTLQLRWEPQFQFAGYYAALWQGYYADAGLDVTIRSAFDENGEVRQATEEVQSGRADFGVGAVDILMANEQGEALSVVAAIFQRSAVAYYRLEETRMTTLVDLLDLTVARRHHDLLDVELQAMLIAEGIDPGQLPYTEKSGSFTLEDLTTGRYEVVPVYLGSLLMEARRAGVPVAALRPLDYGIDFYGDSLFATTRLTRDDPELVEAFRQATLKGWRHALNNPEEMAKAMTDVFQNSLAGNGDEAGDHRFFHASELLSYNRFQAQQVLELTYYPVVEVGNLHPFRWEQTHQALTRLGLLSEPLDLSQFIFDYSRLQQEKQEHQQQLLRVLTLVGFLVLTGFLLVTITSRSAARRLEKLFQQEREENQRKEAFMLYQARMAAMGEMVTHIAHQWRQPLNNLGLVLGNLEDAFWHGELDESHMIQSMDKSRKLIGRMSGTIDDFMQFANPTTQGEAFRVMEAVEEVLDLMEDRFLLHKIQVTTEADENLRAWGYRNQFSQAAFNLIANAVDALVEKQISQRKIHITIDNDTPWVAVSIADTGGGIPATIADRIFEPYFSTKPQKQGTGLGLYMTKTIVENSLKGTLRWENSTQGAVMTIRIPEEKGAVNA</sequence>
<dbReference type="Proteomes" id="UP001407405">
    <property type="component" value="Unassembled WGS sequence"/>
</dbReference>
<evidence type="ECO:0000256" key="16">
    <source>
        <dbReference type="ARBA" id="ARBA00048179"/>
    </source>
</evidence>
<dbReference type="Gene3D" id="3.30.565.10">
    <property type="entry name" value="Histidine kinase-like ATPase, C-terminal domain"/>
    <property type="match status" value="1"/>
</dbReference>
<evidence type="ECO:0000256" key="17">
    <source>
        <dbReference type="SAM" id="SignalP"/>
    </source>
</evidence>
<feature type="domain" description="Histidine kinase" evidence="18">
    <location>
        <begin position="428"/>
        <end position="643"/>
    </location>
</feature>
<dbReference type="SUPFAM" id="SSF55874">
    <property type="entry name" value="ATPase domain of HSP90 chaperone/DNA topoisomerase II/histidine kinase"/>
    <property type="match status" value="1"/>
</dbReference>
<name>A0ABU9VYP8_9CLOT</name>
<dbReference type="CDD" id="cd00082">
    <property type="entry name" value="HisKA"/>
    <property type="match status" value="1"/>
</dbReference>
<comment type="function">
    <text evidence="2">Responsible for the formation of the pyrimidine heterocycle in the thiamine biosynthesis pathway. Catalyzes the formation of hydroxymethylpyrimidine phosphate (HMP-P) from histidine and pyridoxal phosphate (PLP). The protein uses PLP and the active site histidine to form HMP-P, generating an inactive enzyme. The enzyme can only undergo a single turnover, which suggests it is a suicide enzyme.</text>
</comment>
<evidence type="ECO:0000256" key="7">
    <source>
        <dbReference type="ARBA" id="ARBA00022553"/>
    </source>
</evidence>
<protein>
    <recommendedName>
        <fullName evidence="6">histidine kinase</fullName>
        <ecNumber evidence="6">2.7.13.3</ecNumber>
    </recommendedName>
    <alternativeName>
        <fullName evidence="15">Thiamine pyrimidine synthase</fullName>
    </alternativeName>
</protein>
<evidence type="ECO:0000256" key="4">
    <source>
        <dbReference type="ARBA" id="ARBA00009406"/>
    </source>
</evidence>
<dbReference type="PRINTS" id="PR00344">
    <property type="entry name" value="BCTRLSENSOR"/>
</dbReference>
<reference evidence="19 20" key="1">
    <citation type="submission" date="2024-04" db="EMBL/GenBank/DDBJ databases">
        <title>Genome sequencing and metabolic network reconstruction of aminoacids and betaine degradation by Anoxynatronum sibiricum.</title>
        <authorList>
            <person name="Detkova E.N."/>
            <person name="Boltjanskaja Y.V."/>
            <person name="Mardanov A.V."/>
            <person name="Kevbrin V."/>
        </authorList>
    </citation>
    <scope>NUCLEOTIDE SEQUENCE [LARGE SCALE GENOMIC DNA]</scope>
    <source>
        <strain evidence="19 20">Z-7981</strain>
    </source>
</reference>
<dbReference type="InterPro" id="IPR015168">
    <property type="entry name" value="SsuA/THI5"/>
</dbReference>
<dbReference type="PROSITE" id="PS50109">
    <property type="entry name" value="HIS_KIN"/>
    <property type="match status" value="1"/>
</dbReference>
<evidence type="ECO:0000256" key="12">
    <source>
        <dbReference type="ARBA" id="ARBA00022977"/>
    </source>
</evidence>
<keyword evidence="17" id="KW-0732">Signal</keyword>
<keyword evidence="8" id="KW-0808">Transferase</keyword>
<keyword evidence="12" id="KW-0784">Thiamine biosynthesis</keyword>
<dbReference type="PANTHER" id="PTHR31528:SF1">
    <property type="entry name" value="4-AMINO-5-HYDROXYMETHYL-2-METHYLPYRIMIDINE PHOSPHATE SYNTHASE THI11-RELATED"/>
    <property type="match status" value="1"/>
</dbReference>
<dbReference type="CDD" id="cd00075">
    <property type="entry name" value="HATPase"/>
    <property type="match status" value="1"/>
</dbReference>
<dbReference type="SUPFAM" id="SSF47384">
    <property type="entry name" value="Homodimeric domain of signal transducing histidine kinase"/>
    <property type="match status" value="1"/>
</dbReference>
<keyword evidence="13" id="KW-0408">Iron</keyword>
<keyword evidence="9" id="KW-0479">Metal-binding</keyword>
<gene>
    <name evidence="19" type="ORF">AAIG11_15940</name>
</gene>
<evidence type="ECO:0000256" key="1">
    <source>
        <dbReference type="ARBA" id="ARBA00000085"/>
    </source>
</evidence>
<dbReference type="PANTHER" id="PTHR31528">
    <property type="entry name" value="4-AMINO-5-HYDROXYMETHYL-2-METHYLPYRIMIDINE PHOSPHATE SYNTHASE THI11-RELATED"/>
    <property type="match status" value="1"/>
</dbReference>
<evidence type="ECO:0000256" key="5">
    <source>
        <dbReference type="ARBA" id="ARBA00011738"/>
    </source>
</evidence>
<evidence type="ECO:0000256" key="15">
    <source>
        <dbReference type="ARBA" id="ARBA00033171"/>
    </source>
</evidence>
<keyword evidence="20" id="KW-1185">Reference proteome</keyword>
<comment type="similarity">
    <text evidence="4">Belongs to the NMT1/THI5 family.</text>
</comment>
<organism evidence="19 20">
    <name type="scientific">Anoxynatronum sibiricum</name>
    <dbReference type="NCBI Taxonomy" id="210623"/>
    <lineage>
        <taxon>Bacteria</taxon>
        <taxon>Bacillati</taxon>
        <taxon>Bacillota</taxon>
        <taxon>Clostridia</taxon>
        <taxon>Eubacteriales</taxon>
        <taxon>Clostridiaceae</taxon>
        <taxon>Anoxynatronum</taxon>
    </lineage>
</organism>
<dbReference type="SMART" id="SM00387">
    <property type="entry name" value="HATPase_c"/>
    <property type="match status" value="1"/>
</dbReference>
<evidence type="ECO:0000256" key="6">
    <source>
        <dbReference type="ARBA" id="ARBA00012438"/>
    </source>
</evidence>
<dbReference type="InterPro" id="IPR005467">
    <property type="entry name" value="His_kinase_dom"/>
</dbReference>
<dbReference type="Gene3D" id="3.40.190.10">
    <property type="entry name" value="Periplasmic binding protein-like II"/>
    <property type="match status" value="2"/>
</dbReference>
<comment type="subunit">
    <text evidence="5">Homodimer.</text>
</comment>
<evidence type="ECO:0000256" key="10">
    <source>
        <dbReference type="ARBA" id="ARBA00022777"/>
    </source>
</evidence>
<evidence type="ECO:0000313" key="20">
    <source>
        <dbReference type="Proteomes" id="UP001407405"/>
    </source>
</evidence>
<dbReference type="InterPro" id="IPR004358">
    <property type="entry name" value="Sig_transdc_His_kin-like_C"/>
</dbReference>
<accession>A0ABU9VYP8</accession>
<comment type="catalytic activity">
    <reaction evidence="16">
        <text>N(6)-(pyridoxal phosphate)-L-lysyl-[4-amino-5-hydroxymethyl-2-methylpyrimidine phosphate synthase] + L-histidyl-[4-amino-5-hydroxymethyl-2-methylpyrimidine phosphate synthase] + 2 Fe(3+) + 4 H2O = L-lysyl-[4-amino-5-hydroxymethyl-2-methylpyrimidine phosphate synthase] + (2S)-2-amino-5-hydroxy-4-oxopentanoyl-[4-amino-5-hydroxymethyl-2-methylpyrimidine phosphate synthase] + 4-amino-2-methyl-5-(phosphooxymethyl)pyrimidine + 3-oxopropanoate + 2 Fe(2+) + 2 H(+)</text>
        <dbReference type="Rhea" id="RHEA:65756"/>
        <dbReference type="Rhea" id="RHEA-COMP:16892"/>
        <dbReference type="Rhea" id="RHEA-COMP:16893"/>
        <dbReference type="Rhea" id="RHEA-COMP:16894"/>
        <dbReference type="Rhea" id="RHEA-COMP:16895"/>
        <dbReference type="ChEBI" id="CHEBI:15377"/>
        <dbReference type="ChEBI" id="CHEBI:15378"/>
        <dbReference type="ChEBI" id="CHEBI:29033"/>
        <dbReference type="ChEBI" id="CHEBI:29034"/>
        <dbReference type="ChEBI" id="CHEBI:29969"/>
        <dbReference type="ChEBI" id="CHEBI:29979"/>
        <dbReference type="ChEBI" id="CHEBI:33190"/>
        <dbReference type="ChEBI" id="CHEBI:58354"/>
        <dbReference type="ChEBI" id="CHEBI:143915"/>
        <dbReference type="ChEBI" id="CHEBI:157692"/>
    </reaction>
    <physiologicalReaction direction="left-to-right" evidence="16">
        <dbReference type="Rhea" id="RHEA:65757"/>
    </physiologicalReaction>
</comment>
<dbReference type="Gene3D" id="1.10.287.130">
    <property type="match status" value="1"/>
</dbReference>
<dbReference type="SUPFAM" id="SSF53850">
    <property type="entry name" value="Periplasmic binding protein-like II"/>
    <property type="match status" value="1"/>
</dbReference>
<evidence type="ECO:0000256" key="8">
    <source>
        <dbReference type="ARBA" id="ARBA00022679"/>
    </source>
</evidence>
<keyword evidence="7" id="KW-0597">Phosphoprotein</keyword>
<dbReference type="InterPro" id="IPR027939">
    <property type="entry name" value="NMT1/THI5"/>
</dbReference>
<evidence type="ECO:0000313" key="19">
    <source>
        <dbReference type="EMBL" id="MEN1761980.1"/>
    </source>
</evidence>
<keyword evidence="10" id="KW-0418">Kinase</keyword>
<dbReference type="Pfam" id="PF02518">
    <property type="entry name" value="HATPase_c"/>
    <property type="match status" value="1"/>
</dbReference>
<dbReference type="InterPro" id="IPR003661">
    <property type="entry name" value="HisK_dim/P_dom"/>
</dbReference>
<evidence type="ECO:0000256" key="3">
    <source>
        <dbReference type="ARBA" id="ARBA00004948"/>
    </source>
</evidence>
<evidence type="ECO:0000259" key="18">
    <source>
        <dbReference type="PROSITE" id="PS50109"/>
    </source>
</evidence>
<dbReference type="EMBL" id="JBCITM010000025">
    <property type="protein sequence ID" value="MEN1761980.1"/>
    <property type="molecule type" value="Genomic_DNA"/>
</dbReference>
<feature type="signal peptide" evidence="17">
    <location>
        <begin position="1"/>
        <end position="27"/>
    </location>
</feature>
<comment type="caution">
    <text evidence="19">The sequence shown here is derived from an EMBL/GenBank/DDBJ whole genome shotgun (WGS) entry which is preliminary data.</text>
</comment>
<keyword evidence="14" id="KW-0902">Two-component regulatory system</keyword>
<dbReference type="RefSeq" id="WP_343187262.1">
    <property type="nucleotide sequence ID" value="NZ_JBCITM010000025.1"/>
</dbReference>
<dbReference type="InterPro" id="IPR036097">
    <property type="entry name" value="HisK_dim/P_sf"/>
</dbReference>
<feature type="chain" id="PRO_5045845934" description="histidine kinase" evidence="17">
    <location>
        <begin position="28"/>
        <end position="648"/>
    </location>
</feature>
<dbReference type="Pfam" id="PF09084">
    <property type="entry name" value="NMT1"/>
    <property type="match status" value="1"/>
</dbReference>